<dbReference type="EMBL" id="JBBPBN010000047">
    <property type="protein sequence ID" value="KAK8994939.1"/>
    <property type="molecule type" value="Genomic_DNA"/>
</dbReference>
<comment type="caution">
    <text evidence="1">The sequence shown here is derived from an EMBL/GenBank/DDBJ whole genome shotgun (WGS) entry which is preliminary data.</text>
</comment>
<reference evidence="1 2" key="1">
    <citation type="journal article" date="2024" name="G3 (Bethesda)">
        <title>Genome assembly of Hibiscus sabdariffa L. provides insights into metabolisms of medicinal natural products.</title>
        <authorList>
            <person name="Kim T."/>
        </authorList>
    </citation>
    <scope>NUCLEOTIDE SEQUENCE [LARGE SCALE GENOMIC DNA]</scope>
    <source>
        <strain evidence="1">TK-2024</strain>
        <tissue evidence="1">Old leaves</tissue>
    </source>
</reference>
<proteinExistence type="predicted"/>
<evidence type="ECO:0000313" key="2">
    <source>
        <dbReference type="Proteomes" id="UP001396334"/>
    </source>
</evidence>
<organism evidence="1 2">
    <name type="scientific">Hibiscus sabdariffa</name>
    <name type="common">roselle</name>
    <dbReference type="NCBI Taxonomy" id="183260"/>
    <lineage>
        <taxon>Eukaryota</taxon>
        <taxon>Viridiplantae</taxon>
        <taxon>Streptophyta</taxon>
        <taxon>Embryophyta</taxon>
        <taxon>Tracheophyta</taxon>
        <taxon>Spermatophyta</taxon>
        <taxon>Magnoliopsida</taxon>
        <taxon>eudicotyledons</taxon>
        <taxon>Gunneridae</taxon>
        <taxon>Pentapetalae</taxon>
        <taxon>rosids</taxon>
        <taxon>malvids</taxon>
        <taxon>Malvales</taxon>
        <taxon>Malvaceae</taxon>
        <taxon>Malvoideae</taxon>
        <taxon>Hibiscus</taxon>
    </lineage>
</organism>
<accession>A0ABR2Q327</accession>
<protein>
    <submittedName>
        <fullName evidence="1">Uncharacterized protein</fullName>
    </submittedName>
</protein>
<name>A0ABR2Q327_9ROSI</name>
<gene>
    <name evidence="1" type="ORF">V6N11_046006</name>
</gene>
<evidence type="ECO:0000313" key="1">
    <source>
        <dbReference type="EMBL" id="KAK8994939.1"/>
    </source>
</evidence>
<dbReference type="Proteomes" id="UP001396334">
    <property type="component" value="Unassembled WGS sequence"/>
</dbReference>
<keyword evidence="2" id="KW-1185">Reference proteome</keyword>
<sequence>MPKVMFRMKLSVIVGQERQRVIYDEQNQHQVQTQSHMIRFEDELARKMKQACRIGKNGVQRARNQEPSKNVEISKELQIWGNGGRWGTRG</sequence>